<dbReference type="EMBL" id="ML120365">
    <property type="protein sequence ID" value="RPB02983.1"/>
    <property type="molecule type" value="Genomic_DNA"/>
</dbReference>
<reference evidence="1 2" key="1">
    <citation type="journal article" date="2018" name="Nat. Ecol. Evol.">
        <title>Pezizomycetes genomes reveal the molecular basis of ectomycorrhizal truffle lifestyle.</title>
        <authorList>
            <person name="Murat C."/>
            <person name="Payen T."/>
            <person name="Noel B."/>
            <person name="Kuo A."/>
            <person name="Morin E."/>
            <person name="Chen J."/>
            <person name="Kohler A."/>
            <person name="Krizsan K."/>
            <person name="Balestrini R."/>
            <person name="Da Silva C."/>
            <person name="Montanini B."/>
            <person name="Hainaut M."/>
            <person name="Levati E."/>
            <person name="Barry K.W."/>
            <person name="Belfiori B."/>
            <person name="Cichocki N."/>
            <person name="Clum A."/>
            <person name="Dockter R.B."/>
            <person name="Fauchery L."/>
            <person name="Guy J."/>
            <person name="Iotti M."/>
            <person name="Le Tacon F."/>
            <person name="Lindquist E.A."/>
            <person name="Lipzen A."/>
            <person name="Malagnac F."/>
            <person name="Mello A."/>
            <person name="Molinier V."/>
            <person name="Miyauchi S."/>
            <person name="Poulain J."/>
            <person name="Riccioni C."/>
            <person name="Rubini A."/>
            <person name="Sitrit Y."/>
            <person name="Splivallo R."/>
            <person name="Traeger S."/>
            <person name="Wang M."/>
            <person name="Zifcakova L."/>
            <person name="Wipf D."/>
            <person name="Zambonelli A."/>
            <person name="Paolocci F."/>
            <person name="Nowrousian M."/>
            <person name="Ottonello S."/>
            <person name="Baldrian P."/>
            <person name="Spatafora J.W."/>
            <person name="Henrissat B."/>
            <person name="Nagy L.G."/>
            <person name="Aury J.M."/>
            <person name="Wincker P."/>
            <person name="Grigoriev I.V."/>
            <person name="Bonfante P."/>
            <person name="Martin F.M."/>
        </authorList>
    </citation>
    <scope>NUCLEOTIDE SEQUENCE [LARGE SCALE GENOMIC DNA]</scope>
    <source>
        <strain evidence="1 2">120613-1</strain>
    </source>
</reference>
<sequence>MRYLGAFTARGWDTPYQTLSPCESLSNNFTLPTRGVHSDGGAGLISIEKSCGRDAAAEAVKHSAETSSLVPLVEAKRESIKTSASSEIDEDMLLLPDFSTGLGGETGTQNGIIISLNLHNFY</sequence>
<organism evidence="1 2">
    <name type="scientific">Choiromyces venosus 120613-1</name>
    <dbReference type="NCBI Taxonomy" id="1336337"/>
    <lineage>
        <taxon>Eukaryota</taxon>
        <taxon>Fungi</taxon>
        <taxon>Dikarya</taxon>
        <taxon>Ascomycota</taxon>
        <taxon>Pezizomycotina</taxon>
        <taxon>Pezizomycetes</taxon>
        <taxon>Pezizales</taxon>
        <taxon>Tuberaceae</taxon>
        <taxon>Choiromyces</taxon>
    </lineage>
</organism>
<dbReference type="AlphaFoldDB" id="A0A3N4JX97"/>
<proteinExistence type="predicted"/>
<accession>A0A3N4JX97</accession>
<protein>
    <submittedName>
        <fullName evidence="1">Uncharacterized protein</fullName>
    </submittedName>
</protein>
<keyword evidence="2" id="KW-1185">Reference proteome</keyword>
<gene>
    <name evidence="1" type="ORF">L873DRAFT_331481</name>
</gene>
<dbReference type="Proteomes" id="UP000276215">
    <property type="component" value="Unassembled WGS sequence"/>
</dbReference>
<evidence type="ECO:0000313" key="2">
    <source>
        <dbReference type="Proteomes" id="UP000276215"/>
    </source>
</evidence>
<evidence type="ECO:0000313" key="1">
    <source>
        <dbReference type="EMBL" id="RPB02983.1"/>
    </source>
</evidence>
<name>A0A3N4JX97_9PEZI</name>